<evidence type="ECO:0000256" key="8">
    <source>
        <dbReference type="ARBA" id="ARBA00022989"/>
    </source>
</evidence>
<dbReference type="FunFam" id="3.40.50.300:FF:000836">
    <property type="entry name" value="ABC transporter B family member 25"/>
    <property type="match status" value="2"/>
</dbReference>
<dbReference type="InterPro" id="IPR039421">
    <property type="entry name" value="Type_1_exporter"/>
</dbReference>
<dbReference type="InterPro" id="IPR027417">
    <property type="entry name" value="P-loop_NTPase"/>
</dbReference>
<feature type="region of interest" description="Disordered" evidence="10">
    <location>
        <begin position="702"/>
        <end position="721"/>
    </location>
</feature>
<dbReference type="InterPro" id="IPR003439">
    <property type="entry name" value="ABC_transporter-like_ATP-bd"/>
</dbReference>
<dbReference type="PANTHER" id="PTHR43394">
    <property type="entry name" value="ATP-DEPENDENT PERMEASE MDL1, MITOCHONDRIAL"/>
    <property type="match status" value="1"/>
</dbReference>
<feature type="domain" description="ABC transporter" evidence="12">
    <location>
        <begin position="453"/>
        <end position="696"/>
    </location>
</feature>
<dbReference type="InterPro" id="IPR003593">
    <property type="entry name" value="AAA+_ATPase"/>
</dbReference>
<feature type="transmembrane region" description="Helical" evidence="11">
    <location>
        <begin position="153"/>
        <end position="175"/>
    </location>
</feature>
<feature type="transmembrane region" description="Helical" evidence="11">
    <location>
        <begin position="248"/>
        <end position="270"/>
    </location>
</feature>
<keyword evidence="3" id="KW-0813">Transport</keyword>
<comment type="subcellular location">
    <subcellularLocation>
        <location evidence="1">Membrane</location>
        <topology evidence="1">Multi-pass membrane protein</topology>
    </subcellularLocation>
</comment>
<feature type="transmembrane region" description="Helical" evidence="11">
    <location>
        <begin position="989"/>
        <end position="1011"/>
    </location>
</feature>
<feature type="transmembrane region" description="Helical" evidence="11">
    <location>
        <begin position="225"/>
        <end position="242"/>
    </location>
</feature>
<dbReference type="Gene3D" id="3.40.50.300">
    <property type="entry name" value="P-loop containing nucleotide triphosphate hydrolases"/>
    <property type="match status" value="2"/>
</dbReference>
<keyword evidence="5" id="KW-0677">Repeat</keyword>
<dbReference type="Gene3D" id="1.20.1560.10">
    <property type="entry name" value="ABC transporter type 1, transmembrane domain"/>
    <property type="match status" value="1"/>
</dbReference>
<evidence type="ECO:0000313" key="15">
    <source>
        <dbReference type="RefSeq" id="XP_022593250.2"/>
    </source>
</evidence>
<dbReference type="GO" id="GO:0090374">
    <property type="term" value="P:oligopeptide export from mitochondrion"/>
    <property type="evidence" value="ECO:0007669"/>
    <property type="project" value="TreeGrafter"/>
</dbReference>
<feature type="transmembrane region" description="Helical" evidence="11">
    <location>
        <begin position="1068"/>
        <end position="1089"/>
    </location>
</feature>
<evidence type="ECO:0000259" key="13">
    <source>
        <dbReference type="PROSITE" id="PS50929"/>
    </source>
</evidence>
<dbReference type="CDD" id="cd03249">
    <property type="entry name" value="ABC_MTABC3_MDL1_MDL2"/>
    <property type="match status" value="1"/>
</dbReference>
<feature type="transmembrane region" description="Helical" evidence="11">
    <location>
        <begin position="1031"/>
        <end position="1056"/>
    </location>
</feature>
<dbReference type="PANTHER" id="PTHR43394:SF11">
    <property type="entry name" value="ATP-BINDING CASSETTE TRANSPORTER"/>
    <property type="match status" value="1"/>
</dbReference>
<dbReference type="Pfam" id="PF00664">
    <property type="entry name" value="ABC_membrane"/>
    <property type="match status" value="2"/>
</dbReference>
<evidence type="ECO:0000256" key="6">
    <source>
        <dbReference type="ARBA" id="ARBA00022741"/>
    </source>
</evidence>
<dbReference type="PROSITE" id="PS50893">
    <property type="entry name" value="ABC_TRANSPORTER_2"/>
    <property type="match status" value="2"/>
</dbReference>
<feature type="transmembrane region" description="Helical" evidence="11">
    <location>
        <begin position="949"/>
        <end position="968"/>
    </location>
</feature>
<feature type="compositionally biased region" description="Basic and acidic residues" evidence="10">
    <location>
        <begin position="27"/>
        <end position="37"/>
    </location>
</feature>
<dbReference type="RefSeq" id="XP_022593250.2">
    <property type="nucleotide sequence ID" value="XM_022731462.2"/>
</dbReference>
<feature type="compositionally biased region" description="Basic and acidic residues" evidence="10">
    <location>
        <begin position="45"/>
        <end position="61"/>
    </location>
</feature>
<dbReference type="Proteomes" id="UP000515125">
    <property type="component" value="Unplaced"/>
</dbReference>
<feature type="transmembrane region" description="Helical" evidence="11">
    <location>
        <begin position="324"/>
        <end position="351"/>
    </location>
</feature>
<dbReference type="InterPro" id="IPR017871">
    <property type="entry name" value="ABC_transporter-like_CS"/>
</dbReference>
<keyword evidence="6" id="KW-0547">Nucleotide-binding</keyword>
<dbReference type="CDD" id="cd18578">
    <property type="entry name" value="ABC_6TM_Pgp_ABCB1_D2_like"/>
    <property type="match status" value="1"/>
</dbReference>
<keyword evidence="9 11" id="KW-0472">Membrane</keyword>
<dbReference type="OrthoDB" id="6500128at2759"/>
<evidence type="ECO:0000256" key="5">
    <source>
        <dbReference type="ARBA" id="ARBA00022737"/>
    </source>
</evidence>
<dbReference type="GO" id="GO:0015421">
    <property type="term" value="F:ABC-type oligopeptide transporter activity"/>
    <property type="evidence" value="ECO:0007669"/>
    <property type="project" value="TreeGrafter"/>
</dbReference>
<dbReference type="SUPFAM" id="SSF52540">
    <property type="entry name" value="P-loop containing nucleoside triphosphate hydrolases"/>
    <property type="match status" value="2"/>
</dbReference>
<protein>
    <submittedName>
        <fullName evidence="15">ABC transporter B family member 13</fullName>
    </submittedName>
</protein>
<organism evidence="14 15">
    <name type="scientific">Cyclospora cayetanensis</name>
    <dbReference type="NCBI Taxonomy" id="88456"/>
    <lineage>
        <taxon>Eukaryota</taxon>
        <taxon>Sar</taxon>
        <taxon>Alveolata</taxon>
        <taxon>Apicomplexa</taxon>
        <taxon>Conoidasida</taxon>
        <taxon>Coccidia</taxon>
        <taxon>Eucoccidiorida</taxon>
        <taxon>Eimeriorina</taxon>
        <taxon>Eimeriidae</taxon>
        <taxon>Cyclospora</taxon>
    </lineage>
</organism>
<dbReference type="CDD" id="cd18577">
    <property type="entry name" value="ABC_6TM_Pgp_ABCB1_D1_like"/>
    <property type="match status" value="1"/>
</dbReference>
<dbReference type="GO" id="GO:0005524">
    <property type="term" value="F:ATP binding"/>
    <property type="evidence" value="ECO:0007669"/>
    <property type="project" value="UniProtKB-KW"/>
</dbReference>
<evidence type="ECO:0000256" key="9">
    <source>
        <dbReference type="ARBA" id="ARBA00023136"/>
    </source>
</evidence>
<dbReference type="InterPro" id="IPR011527">
    <property type="entry name" value="ABC1_TM_dom"/>
</dbReference>
<keyword evidence="4 11" id="KW-0812">Transmembrane</keyword>
<feature type="transmembrane region" description="Helical" evidence="11">
    <location>
        <begin position="390"/>
        <end position="410"/>
    </location>
</feature>
<reference evidence="15" key="1">
    <citation type="submission" date="2025-08" db="UniProtKB">
        <authorList>
            <consortium name="RefSeq"/>
        </authorList>
    </citation>
    <scope>IDENTIFICATION</scope>
</reference>
<feature type="region of interest" description="Disordered" evidence="10">
    <location>
        <begin position="16"/>
        <end position="80"/>
    </location>
</feature>
<evidence type="ECO:0000256" key="11">
    <source>
        <dbReference type="SAM" id="Phobius"/>
    </source>
</evidence>
<feature type="transmembrane region" description="Helical" evidence="11">
    <location>
        <begin position="799"/>
        <end position="824"/>
    </location>
</feature>
<evidence type="ECO:0000256" key="10">
    <source>
        <dbReference type="SAM" id="MobiDB-lite"/>
    </source>
</evidence>
<keyword evidence="8 11" id="KW-1133">Transmembrane helix</keyword>
<evidence type="ECO:0000256" key="3">
    <source>
        <dbReference type="ARBA" id="ARBA00022448"/>
    </source>
</evidence>
<name>A0A6P5WE76_9EIME</name>
<evidence type="ECO:0000259" key="12">
    <source>
        <dbReference type="PROSITE" id="PS50893"/>
    </source>
</evidence>
<feature type="domain" description="ABC transporter" evidence="12">
    <location>
        <begin position="1133"/>
        <end position="1394"/>
    </location>
</feature>
<evidence type="ECO:0000313" key="14">
    <source>
        <dbReference type="Proteomes" id="UP000515125"/>
    </source>
</evidence>
<evidence type="ECO:0000256" key="7">
    <source>
        <dbReference type="ARBA" id="ARBA00022840"/>
    </source>
</evidence>
<dbReference type="GO" id="GO:0005743">
    <property type="term" value="C:mitochondrial inner membrane"/>
    <property type="evidence" value="ECO:0007669"/>
    <property type="project" value="TreeGrafter"/>
</dbReference>
<feature type="domain" description="ABC transmembrane type-1" evidence="13">
    <location>
        <begin position="110"/>
        <end position="418"/>
    </location>
</feature>
<dbReference type="PROSITE" id="PS00211">
    <property type="entry name" value="ABC_TRANSPORTER_1"/>
    <property type="match status" value="2"/>
</dbReference>
<proteinExistence type="inferred from homology"/>
<evidence type="ECO:0000256" key="4">
    <source>
        <dbReference type="ARBA" id="ARBA00022692"/>
    </source>
</evidence>
<feature type="transmembrane region" description="Helical" evidence="11">
    <location>
        <begin position="109"/>
        <end position="130"/>
    </location>
</feature>
<evidence type="ECO:0000256" key="1">
    <source>
        <dbReference type="ARBA" id="ARBA00004141"/>
    </source>
</evidence>
<dbReference type="GO" id="GO:0016887">
    <property type="term" value="F:ATP hydrolysis activity"/>
    <property type="evidence" value="ECO:0007669"/>
    <property type="project" value="InterPro"/>
</dbReference>
<evidence type="ECO:0000256" key="2">
    <source>
        <dbReference type="ARBA" id="ARBA00007577"/>
    </source>
</evidence>
<dbReference type="GeneID" id="34618119"/>
<gene>
    <name evidence="15" type="primary">LOC34618119</name>
</gene>
<dbReference type="PROSITE" id="PS50929">
    <property type="entry name" value="ABC_TM1F"/>
    <property type="match status" value="2"/>
</dbReference>
<feature type="domain" description="ABC transmembrane type-1" evidence="13">
    <location>
        <begin position="804"/>
        <end position="1095"/>
    </location>
</feature>
<comment type="similarity">
    <text evidence="2">Belongs to the ABC transporter superfamily. ABCB family. Multidrug resistance exporter (TC 3.A.1.201) subfamily.</text>
</comment>
<keyword evidence="14" id="KW-1185">Reference proteome</keyword>
<keyword evidence="7" id="KW-0067">ATP-binding</keyword>
<dbReference type="SUPFAM" id="SSF90123">
    <property type="entry name" value="ABC transporter transmembrane region"/>
    <property type="match status" value="2"/>
</dbReference>
<dbReference type="Pfam" id="PF00005">
    <property type="entry name" value="ABC_tran"/>
    <property type="match status" value="2"/>
</dbReference>
<dbReference type="InterPro" id="IPR036640">
    <property type="entry name" value="ABC1_TM_sf"/>
</dbReference>
<feature type="transmembrane region" description="Helical" evidence="11">
    <location>
        <begin position="844"/>
        <end position="862"/>
    </location>
</feature>
<sequence length="1400" mass="150997">MALGSLFSTAEHCPVAAGRSIRGSGKPARDPRPTRSHKETRKYRGRSDKYRGRSDKYRGRSDNMSSEKAALVSPPKGGPKRGIAPTSFADALKRGSVFLPFKEASNFELFLLCISFLFAAAAGSMLPYFMRSFGSTINNLHTTMDVSGTVKEMAIAGGVTLVLQAIACMCMEICADRVTARMRCRYVDSVLSQSMSWYDTNDAASLSARLDVCLASVRDGIGMKLVAIPSNVVLIIGSIVIAFMSCWSITLCSLVGLLPAAFSGAVLGWAMRTTSTKVNKALEEAGSVATETFSSMRTVVAFGGENVAIERYTHHNREAEKAGIWGGFLSGLGIGGLISSVFAMFALVFYLSGGKVARGMEDIIASLPPGGEAIFQQPPSMWPRPEFEGGSAFVISVCLLMASFTLGNIAENISLLMKAVKSAETIYEVIEEPSAIDPTDPTGDKDVALDGDIVFDSVTFSYPSRPGAVILKNFSLRIPAGKSVAFVGPSGCGKSTILQLTQRIYDPVEGKISIAGRDLTSLNTRWYRSRLGVVMQEPRLFSTTIEENIRLGCPEAKTLADLEVVAQQAHVSAFVDQLPLRYQTMCGTGGAQLSGGQKQRVALARALLRQPAVLILDEATSALDNKSEKAVQKALDGVISTSSATTLIVAHRLTTIQKVDEIIVLDNRGDGAEVVQRGTHDELLKDTQGLYYNLFQSQDGSKGLQEQAPVKHPSMSHSAEGATTAVGFPSCEHQETEDDDLLLPATPVDGGVSALELMESSVGLNATSFLARLTDKGLTPPPKGRARLRRAVRMLAPEWFMFTVMIISSALSGASFPLMGLLLGNFLTVLFKPDPAELRDETDFWALIILIYFIVRFPIEALKQYCKEYLGARLSYRLRERAFTNIVHQDIAFFDDTKNNTGILCSILSADVASVTTAATGNFVSAFHGFFSFAVGIAIGFWYSWRLALVLLATFILSAGAVAVDYALNRPALNAAGGSSKKKKEDSASAIFAEAVSGIRVVMSFGLEGHFSHLYEQAATSELGKKACTAFGFGISWGISQSMQFFVFSLALWYGTKLANEGEISTSAVLNTVFPIVFAATGLGVASTYSADAKNAQKALVDVFRVIDRPSRIDVRDALDGSGDMLENFTGSVEYKDVSFCYPNRPEQPVYKNLTFSIQPGESVALVGASGCGKSTAVQLLLRYYDLDDSTRVQADRAKTKEAHRVGRILVDSTNLKDANLIRLRSLIGLVSQEPVLFNLSIGDCIRYSKPNATQEEVEEAARMANTHGFISALPQGYNTNVGTAGAQLSGGQRQRIAIARALLRNPKILILDEATSALDAESEKQVQATLDKLVAEDAKRSTIIIAHRLSTVRTADKIMVLQNENAEGSQVVEMGNHEQLMNIPNGIYRGLVLSATEEG</sequence>
<accession>A0A6P5WE76</accession>
<feature type="transmembrane region" description="Helical" evidence="11">
    <location>
        <begin position="923"/>
        <end position="943"/>
    </location>
</feature>
<dbReference type="SMART" id="SM00382">
    <property type="entry name" value="AAA"/>
    <property type="match status" value="2"/>
</dbReference>